<feature type="region of interest" description="Disordered" evidence="1">
    <location>
        <begin position="128"/>
        <end position="155"/>
    </location>
</feature>
<dbReference type="AntiFam" id="ANF00062">
    <property type="entry name" value="Shadow ORF (opposite ABC transporter protein)"/>
</dbReference>
<evidence type="ECO:0000313" key="3">
    <source>
        <dbReference type="Proteomes" id="UP000004318"/>
    </source>
</evidence>
<feature type="compositionally biased region" description="Polar residues" evidence="1">
    <location>
        <begin position="1"/>
        <end position="10"/>
    </location>
</feature>
<dbReference type="EMBL" id="AAMO01000010">
    <property type="protein sequence ID" value="EAQ01835.1"/>
    <property type="molecule type" value="Genomic_DNA"/>
</dbReference>
<feature type="compositionally biased region" description="Low complexity" evidence="1">
    <location>
        <begin position="11"/>
        <end position="29"/>
    </location>
</feature>
<comment type="caution">
    <text evidence="2">The sequence shown here is derived from an EMBL/GenBank/DDBJ whole genome shotgun (WGS) entry which is preliminary data.</text>
</comment>
<reference evidence="2 3" key="1">
    <citation type="journal article" date="2010" name="J. Bacteriol.">
        <title>Genome sequences of Oceanicola granulosus HTCC2516(T) and Oceanicola batsensis HTCC2597(TDelta).</title>
        <authorList>
            <person name="Thrash J.C."/>
            <person name="Cho J.C."/>
            <person name="Vergin K.L."/>
            <person name="Giovannoni S.J."/>
        </authorList>
    </citation>
    <scope>NUCLEOTIDE SEQUENCE [LARGE SCALE GENOMIC DNA]</scope>
    <source>
        <strain evidence="3">ATCC BAA-863 / DSM 15984 / KCTC 12145 / HTCC2597</strain>
    </source>
</reference>
<sequence length="217" mass="23582">MSRPENGSSISMMRGSGASARARATRCCSPPESSCGQASMKRRRLTRSSMVSTRARFSAAGPARPKATFSATDRWGKSAKSWNIRPMRRRSAGTRKTVSQTSVPSTQISPASCISTPAIMRRVVDLPQPEGPSRQVTCPGMIVSDRSSTTARPSKRRVRLRISRRGTGAKNFSDGFTKVSGCVAGRDRRGKSQSVRVTVPVARMRPLTWIAIRWGPG</sequence>
<dbReference type="AlphaFoldDB" id="A3U1Q1"/>
<name>A3U1Q1_PSEBH</name>
<feature type="compositionally biased region" description="Polar residues" evidence="1">
    <location>
        <begin position="94"/>
        <end position="110"/>
    </location>
</feature>
<dbReference type="HOGENOM" id="CLU_1271225_0_0_5"/>
<accession>A3U1Q1</accession>
<keyword evidence="3" id="KW-1185">Reference proteome</keyword>
<evidence type="ECO:0000256" key="1">
    <source>
        <dbReference type="SAM" id="MobiDB-lite"/>
    </source>
</evidence>
<dbReference type="eggNOG" id="ENOG5033JZV">
    <property type="taxonomic scope" value="Bacteria"/>
</dbReference>
<feature type="region of interest" description="Disordered" evidence="1">
    <location>
        <begin position="1"/>
        <end position="110"/>
    </location>
</feature>
<dbReference type="Proteomes" id="UP000004318">
    <property type="component" value="Unassembled WGS sequence"/>
</dbReference>
<evidence type="ECO:0000313" key="2">
    <source>
        <dbReference type="EMBL" id="EAQ01835.1"/>
    </source>
</evidence>
<organism evidence="2 3">
    <name type="scientific">Pseudooceanicola batsensis (strain ATCC BAA-863 / DSM 15984 / KCTC 12145 / HTCC2597)</name>
    <name type="common">Oceanicola batsensis</name>
    <dbReference type="NCBI Taxonomy" id="252305"/>
    <lineage>
        <taxon>Bacteria</taxon>
        <taxon>Pseudomonadati</taxon>
        <taxon>Pseudomonadota</taxon>
        <taxon>Alphaproteobacteria</taxon>
        <taxon>Rhodobacterales</taxon>
        <taxon>Paracoccaceae</taxon>
        <taxon>Pseudooceanicola</taxon>
    </lineage>
</organism>
<gene>
    <name evidence="2" type="ORF">OB2597_00420</name>
</gene>
<protein>
    <submittedName>
        <fullName evidence="2">Uncharacterized protein</fullName>
    </submittedName>
</protein>
<proteinExistence type="predicted"/>